<organism evidence="1 2">
    <name type="scientific">Kitasatospora phosalacinea</name>
    <dbReference type="NCBI Taxonomy" id="2065"/>
    <lineage>
        <taxon>Bacteria</taxon>
        <taxon>Bacillati</taxon>
        <taxon>Actinomycetota</taxon>
        <taxon>Actinomycetes</taxon>
        <taxon>Kitasatosporales</taxon>
        <taxon>Streptomycetaceae</taxon>
        <taxon>Kitasatospora</taxon>
    </lineage>
</organism>
<dbReference type="AlphaFoldDB" id="A0A9W6USG4"/>
<accession>A0A9W6USG4</accession>
<dbReference type="RefSeq" id="WP_033252900.1">
    <property type="nucleotide sequence ID" value="NZ_BSRX01000047.1"/>
</dbReference>
<reference evidence="1" key="1">
    <citation type="submission" date="2023-02" db="EMBL/GenBank/DDBJ databases">
        <title>Kitasatospora phosalacinea NBRC 14362.</title>
        <authorList>
            <person name="Ichikawa N."/>
            <person name="Sato H."/>
            <person name="Tonouchi N."/>
        </authorList>
    </citation>
    <scope>NUCLEOTIDE SEQUENCE</scope>
    <source>
        <strain evidence="1">NBRC 14362</strain>
    </source>
</reference>
<gene>
    <name evidence="1" type="ORF">Kpho01_61180</name>
</gene>
<dbReference type="OrthoDB" id="4350824at2"/>
<name>A0A9W6USG4_9ACTN</name>
<dbReference type="Proteomes" id="UP001165143">
    <property type="component" value="Unassembled WGS sequence"/>
</dbReference>
<evidence type="ECO:0000313" key="1">
    <source>
        <dbReference type="EMBL" id="GLW58107.1"/>
    </source>
</evidence>
<sequence length="281" mass="29568">MNTTTTTSRVVSAPVLASASSAIVRRGLFAEQPLVVGDEGVEWALWLTAMGEIIPMPSLGEALIEAAEHNAVAADLDDGSPLNAVVHAVVLHHGKAWRRPRAARTGSVRPHILHSAWCAICEEPLDEEYGYYESPKDALAVARDREWKTLPTGELICLQVDPAHLSAEQTLTARPAAEGQAALDLPADPAPALDGGEEYPVGRYLAGARLLRAPAASTAPAAAAPDSGTGYLTRISERTRRLTAEDLLAALADVPGHAVVEMAGYPISRAEYSGGVLGLHA</sequence>
<evidence type="ECO:0000313" key="2">
    <source>
        <dbReference type="Proteomes" id="UP001165143"/>
    </source>
</evidence>
<comment type="caution">
    <text evidence="1">The sequence shown here is derived from an EMBL/GenBank/DDBJ whole genome shotgun (WGS) entry which is preliminary data.</text>
</comment>
<dbReference type="EMBL" id="BSRX01000047">
    <property type="protein sequence ID" value="GLW58107.1"/>
    <property type="molecule type" value="Genomic_DNA"/>
</dbReference>
<protein>
    <submittedName>
        <fullName evidence="1">Uncharacterized protein</fullName>
    </submittedName>
</protein>
<proteinExistence type="predicted"/>